<name>A0ABW5AQW3_9FLAO</name>
<dbReference type="PANTHER" id="PTHR34071">
    <property type="entry name" value="5-NITROIMIDAZOLE ANTIBIOTICS RESISTANCE PROTEIN, NIMA-FAMILY-RELATED PROTEIN-RELATED"/>
    <property type="match status" value="1"/>
</dbReference>
<dbReference type="RefSeq" id="WP_378318332.1">
    <property type="nucleotide sequence ID" value="NZ_JBHUHY010000002.1"/>
</dbReference>
<dbReference type="GO" id="GO:0016491">
    <property type="term" value="F:oxidoreductase activity"/>
    <property type="evidence" value="ECO:0007669"/>
    <property type="project" value="UniProtKB-KW"/>
</dbReference>
<dbReference type="EMBL" id="JBHUHY010000002">
    <property type="protein sequence ID" value="MFD2185369.1"/>
    <property type="molecule type" value="Genomic_DNA"/>
</dbReference>
<protein>
    <submittedName>
        <fullName evidence="1">Pyridoxamine 5'-phosphate oxidase family protein</fullName>
        <ecNumber evidence="1">1.-.-.-</ecNumber>
    </submittedName>
</protein>
<dbReference type="PANTHER" id="PTHR34071:SF2">
    <property type="entry name" value="FLAVIN-NUCLEOTIDE-BINDING PROTEIN"/>
    <property type="match status" value="1"/>
</dbReference>
<proteinExistence type="predicted"/>
<dbReference type="Pfam" id="PF12900">
    <property type="entry name" value="Pyridox_ox_2"/>
    <property type="match status" value="1"/>
</dbReference>
<dbReference type="SUPFAM" id="SSF50475">
    <property type="entry name" value="FMN-binding split barrel"/>
    <property type="match status" value="1"/>
</dbReference>
<accession>A0ABW5AQW3</accession>
<gene>
    <name evidence="1" type="ORF">ACFSJT_01080</name>
</gene>
<dbReference type="EC" id="1.-.-.-" evidence="1"/>
<organism evidence="1 2">
    <name type="scientific">Aquimarina celericrescens</name>
    <dbReference type="NCBI Taxonomy" id="1964542"/>
    <lineage>
        <taxon>Bacteria</taxon>
        <taxon>Pseudomonadati</taxon>
        <taxon>Bacteroidota</taxon>
        <taxon>Flavobacteriia</taxon>
        <taxon>Flavobacteriales</taxon>
        <taxon>Flavobacteriaceae</taxon>
        <taxon>Aquimarina</taxon>
    </lineage>
</organism>
<reference evidence="2" key="1">
    <citation type="journal article" date="2019" name="Int. J. Syst. Evol. Microbiol.">
        <title>The Global Catalogue of Microorganisms (GCM) 10K type strain sequencing project: providing services to taxonomists for standard genome sequencing and annotation.</title>
        <authorList>
            <consortium name="The Broad Institute Genomics Platform"/>
            <consortium name="The Broad Institute Genome Sequencing Center for Infectious Disease"/>
            <person name="Wu L."/>
            <person name="Ma J."/>
        </authorList>
    </citation>
    <scope>NUCLEOTIDE SEQUENCE [LARGE SCALE GENOMIC DNA]</scope>
    <source>
        <strain evidence="2">DT92</strain>
    </source>
</reference>
<evidence type="ECO:0000313" key="1">
    <source>
        <dbReference type="EMBL" id="MFD2185369.1"/>
    </source>
</evidence>
<keyword evidence="1" id="KW-0560">Oxidoreductase</keyword>
<dbReference type="Gene3D" id="2.30.110.10">
    <property type="entry name" value="Electron Transport, Fmn-binding Protein, Chain A"/>
    <property type="match status" value="1"/>
</dbReference>
<dbReference type="InterPro" id="IPR012349">
    <property type="entry name" value="Split_barrel_FMN-bd"/>
</dbReference>
<sequence length="219" mass="24478">MTEFLKSELNKVKRGPKRANYDVATLYAILDDAFLCHVGYIFEGKAIVIPTAYARKNDKIYIHGSLKNRMMLSILSAGEACVSVTLLDGLVLARSAFHHSANYRSVNVFGTVKKVDNPKEKMDALACILNHMVPGHWDNVRQPNDKEFNATLVLEISIDSASAKIRAEGVNDEVEDHKLPIWAGVVPIRQIAFEAISDKDLPEETEVPEAVLRYVENNR</sequence>
<dbReference type="InterPro" id="IPR024747">
    <property type="entry name" value="Pyridox_Oxase-rel"/>
</dbReference>
<evidence type="ECO:0000313" key="2">
    <source>
        <dbReference type="Proteomes" id="UP001597344"/>
    </source>
</evidence>
<dbReference type="Proteomes" id="UP001597344">
    <property type="component" value="Unassembled WGS sequence"/>
</dbReference>
<comment type="caution">
    <text evidence="1">The sequence shown here is derived from an EMBL/GenBank/DDBJ whole genome shotgun (WGS) entry which is preliminary data.</text>
</comment>
<keyword evidence="2" id="KW-1185">Reference proteome</keyword>